<sequence length="547" mass="58158">MPQIIGAKNLIFITNSPHMNRRNFLHAGSLTSLGIMAAKLSGWAATTGTSHPLEEATITQLQENMQKGSETSVSITQSYINRILAIDQKGPTLKAVIELNPDALSIAAALDKERQQGRIRGPLHGIPVLIKDNINTADQMMTTAGSLALSGNKAKADAFIIRQLRLAGAVLLGKTNLSEWANFRSEHATSAWSSRGGQTKCPYILDRNPSGSSAGSAVATAANLCTVSIGTETDGSIVSPASINGLVGIKPTVGLWSRSGIIPISATQDTAGPMARSVKDAAILLGPLTGVDATDPVTNESKGKALKDYTKFLDKNGLKGKRIGIEKSHFTANPDLVQLLRDAMTVLEAQGATIVEVDLLKALEPIGRRSEFLVLLYEFKDGVNRYLSGTDLTIRSLKDVIAFNEAHAAQVMPFFKQETLTDSNNKGDLSSPEYTVALTLTLSSRKIIAELMAQHQLDALSGITNGPACCIDLVNGDYDNGPSLSTPAAISGFPHITVPMGLVHGLPAGISFFATAYTEPQLISMAYAYEQASHKRTIPAFKTDLPG</sequence>
<protein>
    <submittedName>
        <fullName evidence="2">Amidase</fullName>
    </submittedName>
</protein>
<feature type="domain" description="Amidase" evidence="1">
    <location>
        <begin position="75"/>
        <end position="522"/>
    </location>
</feature>
<dbReference type="PANTHER" id="PTHR42678">
    <property type="entry name" value="AMIDASE"/>
    <property type="match status" value="1"/>
</dbReference>
<dbReference type="AlphaFoldDB" id="A0A2P8HHM1"/>
<dbReference type="Proteomes" id="UP000240971">
    <property type="component" value="Unassembled WGS sequence"/>
</dbReference>
<dbReference type="InterPro" id="IPR023631">
    <property type="entry name" value="Amidase_dom"/>
</dbReference>
<accession>A0A2P8HHM1</accession>
<dbReference type="NCBIfam" id="NF006006">
    <property type="entry name" value="PRK08137.1"/>
    <property type="match status" value="1"/>
</dbReference>
<dbReference type="NCBIfam" id="NF005300">
    <property type="entry name" value="PRK06828.1"/>
    <property type="match status" value="1"/>
</dbReference>
<comment type="caution">
    <text evidence="2">The sequence shown here is derived from an EMBL/GenBank/DDBJ whole genome shotgun (WGS) entry which is preliminary data.</text>
</comment>
<keyword evidence="3" id="KW-1185">Reference proteome</keyword>
<evidence type="ECO:0000259" key="1">
    <source>
        <dbReference type="Pfam" id="PF01425"/>
    </source>
</evidence>
<evidence type="ECO:0000313" key="3">
    <source>
        <dbReference type="Proteomes" id="UP000240971"/>
    </source>
</evidence>
<dbReference type="InterPro" id="IPR036928">
    <property type="entry name" value="AS_sf"/>
</dbReference>
<gene>
    <name evidence="2" type="ORF">CLV51_104408</name>
</gene>
<dbReference type="EMBL" id="PYAW01000004">
    <property type="protein sequence ID" value="PSL45701.1"/>
    <property type="molecule type" value="Genomic_DNA"/>
</dbReference>
<name>A0A2P8HHM1_CHINA</name>
<organism evidence="2 3">
    <name type="scientific">Chitinophaga niastensis</name>
    <dbReference type="NCBI Taxonomy" id="536980"/>
    <lineage>
        <taxon>Bacteria</taxon>
        <taxon>Pseudomonadati</taxon>
        <taxon>Bacteroidota</taxon>
        <taxon>Chitinophagia</taxon>
        <taxon>Chitinophagales</taxon>
        <taxon>Chitinophagaceae</taxon>
        <taxon>Chitinophaga</taxon>
    </lineage>
</organism>
<reference evidence="2 3" key="1">
    <citation type="submission" date="2018-03" db="EMBL/GenBank/DDBJ databases">
        <title>Genomic Encyclopedia of Archaeal and Bacterial Type Strains, Phase II (KMG-II): from individual species to whole genera.</title>
        <authorList>
            <person name="Goeker M."/>
        </authorList>
    </citation>
    <scope>NUCLEOTIDE SEQUENCE [LARGE SCALE GENOMIC DNA]</scope>
    <source>
        <strain evidence="2 3">DSM 24859</strain>
    </source>
</reference>
<dbReference type="Pfam" id="PF01425">
    <property type="entry name" value="Amidase"/>
    <property type="match status" value="1"/>
</dbReference>
<dbReference type="PANTHER" id="PTHR42678:SF34">
    <property type="entry name" value="OS04G0183300 PROTEIN"/>
    <property type="match status" value="1"/>
</dbReference>
<evidence type="ECO:0000313" key="2">
    <source>
        <dbReference type="EMBL" id="PSL45701.1"/>
    </source>
</evidence>
<proteinExistence type="predicted"/>
<dbReference type="Gene3D" id="3.90.1300.10">
    <property type="entry name" value="Amidase signature (AS) domain"/>
    <property type="match status" value="1"/>
</dbReference>
<dbReference type="SUPFAM" id="SSF75304">
    <property type="entry name" value="Amidase signature (AS) enzymes"/>
    <property type="match status" value="1"/>
</dbReference>